<keyword evidence="5" id="KW-1185">Reference proteome</keyword>
<name>A0A841AFC9_9MICO</name>
<accession>A0A841AFC9</accession>
<dbReference type="Proteomes" id="UP000536685">
    <property type="component" value="Unassembled WGS sequence"/>
</dbReference>
<keyword evidence="2" id="KW-0804">Transcription</keyword>
<dbReference type="PANTHER" id="PTHR30363">
    <property type="entry name" value="HTH-TYPE TRANSCRIPTIONAL REGULATOR SRLR-RELATED"/>
    <property type="match status" value="1"/>
</dbReference>
<dbReference type="Pfam" id="PF00455">
    <property type="entry name" value="DeoRC"/>
    <property type="match status" value="1"/>
</dbReference>
<dbReference type="InterPro" id="IPR014036">
    <property type="entry name" value="DeoR-like_C"/>
</dbReference>
<dbReference type="GO" id="GO:0003700">
    <property type="term" value="F:DNA-binding transcription factor activity"/>
    <property type="evidence" value="ECO:0007669"/>
    <property type="project" value="InterPro"/>
</dbReference>
<dbReference type="PANTHER" id="PTHR30363:SF44">
    <property type="entry name" value="AGA OPERON TRANSCRIPTIONAL REPRESSOR-RELATED"/>
    <property type="match status" value="1"/>
</dbReference>
<proteinExistence type="predicted"/>
<dbReference type="InterPro" id="IPR001034">
    <property type="entry name" value="DeoR_HTH"/>
</dbReference>
<feature type="domain" description="HTH deoR-type" evidence="3">
    <location>
        <begin position="8"/>
        <end position="63"/>
    </location>
</feature>
<organism evidence="4 5">
    <name type="scientific">Conyzicola lurida</name>
    <dbReference type="NCBI Taxonomy" id="1172621"/>
    <lineage>
        <taxon>Bacteria</taxon>
        <taxon>Bacillati</taxon>
        <taxon>Actinomycetota</taxon>
        <taxon>Actinomycetes</taxon>
        <taxon>Micrococcales</taxon>
        <taxon>Microbacteriaceae</taxon>
        <taxon>Conyzicola</taxon>
    </lineage>
</organism>
<keyword evidence="1" id="KW-0805">Transcription regulation</keyword>
<dbReference type="AlphaFoldDB" id="A0A841AFC9"/>
<evidence type="ECO:0000256" key="2">
    <source>
        <dbReference type="ARBA" id="ARBA00023163"/>
    </source>
</evidence>
<dbReference type="Pfam" id="PF08220">
    <property type="entry name" value="HTH_DeoR"/>
    <property type="match status" value="1"/>
</dbReference>
<dbReference type="Gene3D" id="3.40.50.1360">
    <property type="match status" value="1"/>
</dbReference>
<dbReference type="RefSeq" id="WP_184232942.1">
    <property type="nucleotide sequence ID" value="NZ_JACHMJ010000001.1"/>
</dbReference>
<evidence type="ECO:0000259" key="3">
    <source>
        <dbReference type="PROSITE" id="PS51000"/>
    </source>
</evidence>
<dbReference type="PROSITE" id="PS51000">
    <property type="entry name" value="HTH_DEOR_2"/>
    <property type="match status" value="1"/>
</dbReference>
<reference evidence="4 5" key="1">
    <citation type="submission" date="2020-08" db="EMBL/GenBank/DDBJ databases">
        <title>Sequencing the genomes of 1000 actinobacteria strains.</title>
        <authorList>
            <person name="Klenk H.-P."/>
        </authorList>
    </citation>
    <scope>NUCLEOTIDE SEQUENCE [LARGE SCALE GENOMIC DNA]</scope>
    <source>
        <strain evidence="4 5">DSM 105784</strain>
    </source>
</reference>
<sequence length="271" mass="28049">MADDAAPTIVRRERLLQEVVDRGFLRVADASIELGVSAVTIRSDLTALELAGSIVRVHGGAMPRGAEGASESSFESSLAHAAAAKLAIGRRAASMVLSGQSVLLDVGTTALAVAHALARRTDLHDVLVVTNGLSIALALEPGIPRLTVVVTGGTLRPQQHSLVNPFASAFLESLHGDIAFIGCNGVDPEVGVTNVNLPEAEVKRRMMQSAARRVLVADASKLGSRRLGNVGPLSDFESLVTAGGPEAAVVERLEGAGLHVIDADVDSPVAR</sequence>
<gene>
    <name evidence="4" type="ORF">HD599_000270</name>
</gene>
<dbReference type="SMART" id="SM01134">
    <property type="entry name" value="DeoRC"/>
    <property type="match status" value="1"/>
</dbReference>
<evidence type="ECO:0000313" key="5">
    <source>
        <dbReference type="Proteomes" id="UP000536685"/>
    </source>
</evidence>
<evidence type="ECO:0000313" key="4">
    <source>
        <dbReference type="EMBL" id="MBB5841947.1"/>
    </source>
</evidence>
<dbReference type="InterPro" id="IPR037171">
    <property type="entry name" value="NagB/RpiA_transferase-like"/>
</dbReference>
<dbReference type="EMBL" id="JACHMJ010000001">
    <property type="protein sequence ID" value="MBB5841947.1"/>
    <property type="molecule type" value="Genomic_DNA"/>
</dbReference>
<dbReference type="SUPFAM" id="SSF100950">
    <property type="entry name" value="NagB/RpiA/CoA transferase-like"/>
    <property type="match status" value="1"/>
</dbReference>
<dbReference type="SUPFAM" id="SSF46785">
    <property type="entry name" value="Winged helix' DNA-binding domain"/>
    <property type="match status" value="1"/>
</dbReference>
<evidence type="ECO:0000256" key="1">
    <source>
        <dbReference type="ARBA" id="ARBA00023015"/>
    </source>
</evidence>
<comment type="caution">
    <text evidence="4">The sequence shown here is derived from an EMBL/GenBank/DDBJ whole genome shotgun (WGS) entry which is preliminary data.</text>
</comment>
<dbReference type="InterPro" id="IPR036390">
    <property type="entry name" value="WH_DNA-bd_sf"/>
</dbReference>
<protein>
    <submittedName>
        <fullName evidence="4">DeoR family transcriptional regulator of aga operon</fullName>
    </submittedName>
</protein>
<dbReference type="InterPro" id="IPR050313">
    <property type="entry name" value="Carb_Metab_HTH_regulators"/>
</dbReference>
<dbReference type="SMART" id="SM00420">
    <property type="entry name" value="HTH_DEOR"/>
    <property type="match status" value="1"/>
</dbReference>